<evidence type="ECO:0000256" key="3">
    <source>
        <dbReference type="ARBA" id="ARBA00022737"/>
    </source>
</evidence>
<dbReference type="OrthoDB" id="3245100at2759"/>
<comment type="similarity">
    <text evidence="2">Belongs to the beta-catenin family.</text>
</comment>
<name>A0A4W3HS00_CALMI</name>
<dbReference type="PANTHER" id="PTHR10372:SF1">
    <property type="entry name" value="PLAKOPHILIN-3"/>
    <property type="match status" value="1"/>
</dbReference>
<feature type="compositionally biased region" description="Polar residues" evidence="7">
    <location>
        <begin position="287"/>
        <end position="306"/>
    </location>
</feature>
<reference evidence="8" key="5">
    <citation type="submission" date="2025-09" db="UniProtKB">
        <authorList>
            <consortium name="Ensembl"/>
        </authorList>
    </citation>
    <scope>IDENTIFICATION</scope>
</reference>
<gene>
    <name evidence="8" type="primary">LOC103186016</name>
</gene>
<sequence>MSLLQDAPFIRSVLPPESFESTLAMPSELQLDQRNEIHQYPERKNIRVQQQVEMMLRANGLPNRELSSSYQTATMPMSKSQIFTTERKYSTIQPPGYHSQHKFPGSSSYSAFDVNIRKTPRASQISRRVDERYRPISVHIPGPPPSASVRKVTEYRYSQRQPDIDTLSLHSAPPRQVVRRDSWHQSQMNGQFMQPNLQERDVSVMSEQINPSVYYKQMSVGGESGAFRSYSVNYPSVRKANSVSGADMFAMTSQAEDMANTQALYIRPPAQRTLQRVHGKGARERSASSTFSTNQKSMQRAPSLSSLRVPASNMSDIFDGQTQQSQSFTTTQNMISDADRLDLPTAVQLLSSGDVNSQVVGASYIQHKCYHDAGAKKQAYLLRAIPQLIGLFNHPSLEVQRSATAAMRNLIYNNTENKHELVKQNGISQMMQALEETDEELKTNITGILWNLSSNEMLKKSLAQDTLEEVTERILIPLSGWNAGTSVFPNSTEEEIFYNTTGYFRNLSSGREETRGKMRGIKGLVDSLVHYIQQSLDTGKAADKSVENATCILRNLSYRLYEEIPSAYQHRLRGPSRNENDKKEDVVGCFTPQSRKVKEINTDMSVFTEVSKNPQGMEWLWNPAIVKMYKELLDKASVNQLTAEAALGALQNITAGNFRWASVMSRLTTDQDSTWFTIIDQLKGNDPTMMRAATGLLRNLSAHARNKEDISIRTIGPLLSKLPEDSTQPMPHTEVVVNICSVLNNLVVETIQAPKQIVNHNGLKRLMNVKTNLSSGDDKTNKAAASLLANMWFYKSMQREYRAKGYTKRDFQ</sequence>
<evidence type="ECO:0000256" key="4">
    <source>
        <dbReference type="ARBA" id="ARBA00022889"/>
    </source>
</evidence>
<dbReference type="InterPro" id="IPR000225">
    <property type="entry name" value="Armadillo"/>
</dbReference>
<dbReference type="GO" id="GO:0005912">
    <property type="term" value="C:adherens junction"/>
    <property type="evidence" value="ECO:0007669"/>
    <property type="project" value="TreeGrafter"/>
</dbReference>
<reference evidence="9" key="1">
    <citation type="journal article" date="2006" name="Science">
        <title>Ancient noncoding elements conserved in the human genome.</title>
        <authorList>
            <person name="Venkatesh B."/>
            <person name="Kirkness E.F."/>
            <person name="Loh Y.H."/>
            <person name="Halpern A.L."/>
            <person name="Lee A.P."/>
            <person name="Johnson J."/>
            <person name="Dandona N."/>
            <person name="Viswanathan L.D."/>
            <person name="Tay A."/>
            <person name="Venter J.C."/>
            <person name="Strausberg R.L."/>
            <person name="Brenner S."/>
        </authorList>
    </citation>
    <scope>NUCLEOTIDE SEQUENCE [LARGE SCALE GENOMIC DNA]</scope>
</reference>
<keyword evidence="9" id="KW-1185">Reference proteome</keyword>
<feature type="region of interest" description="Disordered" evidence="7">
    <location>
        <begin position="277"/>
        <end position="306"/>
    </location>
</feature>
<dbReference type="InterPro" id="IPR016024">
    <property type="entry name" value="ARM-type_fold"/>
</dbReference>
<dbReference type="InterPro" id="IPR028435">
    <property type="entry name" value="Plakophilin/d_Catenin"/>
</dbReference>
<evidence type="ECO:0000313" key="8">
    <source>
        <dbReference type="Ensembl" id="ENSCMIP00000018085.1"/>
    </source>
</evidence>
<comment type="subcellular location">
    <subcellularLocation>
        <location evidence="1">Cell junction</location>
    </subcellularLocation>
</comment>
<keyword evidence="3" id="KW-0677">Repeat</keyword>
<evidence type="ECO:0000256" key="2">
    <source>
        <dbReference type="ARBA" id="ARBA00005462"/>
    </source>
</evidence>
<dbReference type="KEGG" id="cmk:103186016"/>
<evidence type="ECO:0000256" key="1">
    <source>
        <dbReference type="ARBA" id="ARBA00004282"/>
    </source>
</evidence>
<evidence type="ECO:0000256" key="6">
    <source>
        <dbReference type="PROSITE-ProRule" id="PRU00259"/>
    </source>
</evidence>
<dbReference type="GO" id="GO:0005737">
    <property type="term" value="C:cytoplasm"/>
    <property type="evidence" value="ECO:0007669"/>
    <property type="project" value="TreeGrafter"/>
</dbReference>
<proteinExistence type="inferred from homology"/>
<protein>
    <submittedName>
        <fullName evidence="8">Plakophilin 3</fullName>
    </submittedName>
</protein>
<dbReference type="Pfam" id="PF00514">
    <property type="entry name" value="Arm"/>
    <property type="match status" value="1"/>
</dbReference>
<dbReference type="Gene3D" id="1.25.10.10">
    <property type="entry name" value="Leucine-rich Repeat Variant"/>
    <property type="match status" value="1"/>
</dbReference>
<feature type="repeat" description="ARM" evidence="6">
    <location>
        <begin position="383"/>
        <end position="426"/>
    </location>
</feature>
<keyword evidence="5" id="KW-0965">Cell junction</keyword>
<dbReference type="AlphaFoldDB" id="A0A4W3HS00"/>
<reference evidence="8" key="4">
    <citation type="submission" date="2025-08" db="UniProtKB">
        <authorList>
            <consortium name="Ensembl"/>
        </authorList>
    </citation>
    <scope>IDENTIFICATION</scope>
</reference>
<dbReference type="GO" id="GO:0005634">
    <property type="term" value="C:nucleus"/>
    <property type="evidence" value="ECO:0007669"/>
    <property type="project" value="TreeGrafter"/>
</dbReference>
<dbReference type="OMA" id="WQHHASR"/>
<dbReference type="GO" id="GO:0098609">
    <property type="term" value="P:cell-cell adhesion"/>
    <property type="evidence" value="ECO:0007669"/>
    <property type="project" value="InterPro"/>
</dbReference>
<dbReference type="GeneTree" id="ENSGT00940000159515"/>
<evidence type="ECO:0000256" key="5">
    <source>
        <dbReference type="ARBA" id="ARBA00022949"/>
    </source>
</evidence>
<organism evidence="8 9">
    <name type="scientific">Callorhinchus milii</name>
    <name type="common">Ghost shark</name>
    <dbReference type="NCBI Taxonomy" id="7868"/>
    <lineage>
        <taxon>Eukaryota</taxon>
        <taxon>Metazoa</taxon>
        <taxon>Chordata</taxon>
        <taxon>Craniata</taxon>
        <taxon>Vertebrata</taxon>
        <taxon>Chondrichthyes</taxon>
        <taxon>Holocephali</taxon>
        <taxon>Chimaeriformes</taxon>
        <taxon>Callorhinchidae</taxon>
        <taxon>Callorhinchus</taxon>
    </lineage>
</organism>
<dbReference type="PROSITE" id="PS50176">
    <property type="entry name" value="ARM_REPEAT"/>
    <property type="match status" value="1"/>
</dbReference>
<evidence type="ECO:0000313" key="9">
    <source>
        <dbReference type="Proteomes" id="UP000314986"/>
    </source>
</evidence>
<reference evidence="9" key="3">
    <citation type="journal article" date="2014" name="Nature">
        <title>Elephant shark genome provides unique insights into gnathostome evolution.</title>
        <authorList>
            <consortium name="International Elephant Shark Genome Sequencing Consortium"/>
            <person name="Venkatesh B."/>
            <person name="Lee A.P."/>
            <person name="Ravi V."/>
            <person name="Maurya A.K."/>
            <person name="Lian M.M."/>
            <person name="Swann J.B."/>
            <person name="Ohta Y."/>
            <person name="Flajnik M.F."/>
            <person name="Sutoh Y."/>
            <person name="Kasahara M."/>
            <person name="Hoon S."/>
            <person name="Gangu V."/>
            <person name="Roy S.W."/>
            <person name="Irimia M."/>
            <person name="Korzh V."/>
            <person name="Kondrychyn I."/>
            <person name="Lim Z.W."/>
            <person name="Tay B.H."/>
            <person name="Tohari S."/>
            <person name="Kong K.W."/>
            <person name="Ho S."/>
            <person name="Lorente-Galdos B."/>
            <person name="Quilez J."/>
            <person name="Marques-Bonet T."/>
            <person name="Raney B.J."/>
            <person name="Ingham P.W."/>
            <person name="Tay A."/>
            <person name="Hillier L.W."/>
            <person name="Minx P."/>
            <person name="Boehm T."/>
            <person name="Wilson R.K."/>
            <person name="Brenner S."/>
            <person name="Warren W.C."/>
        </authorList>
    </citation>
    <scope>NUCLEOTIDE SEQUENCE [LARGE SCALE GENOMIC DNA]</scope>
</reference>
<dbReference type="GO" id="GO:0005886">
    <property type="term" value="C:plasma membrane"/>
    <property type="evidence" value="ECO:0007669"/>
    <property type="project" value="TreeGrafter"/>
</dbReference>
<dbReference type="Ensembl" id="ENSCMIT00000018428.1">
    <property type="protein sequence ID" value="ENSCMIP00000018085.1"/>
    <property type="gene ID" value="ENSCMIG00000008536.1"/>
</dbReference>
<keyword evidence="4" id="KW-0130">Cell adhesion</keyword>
<dbReference type="Proteomes" id="UP000314986">
    <property type="component" value="Unassembled WGS sequence"/>
</dbReference>
<dbReference type="InParanoid" id="A0A4W3HS00"/>
<dbReference type="InterPro" id="IPR011989">
    <property type="entry name" value="ARM-like"/>
</dbReference>
<dbReference type="STRING" id="7868.ENSCMIP00000018085"/>
<dbReference type="SUPFAM" id="SSF48371">
    <property type="entry name" value="ARM repeat"/>
    <property type="match status" value="1"/>
</dbReference>
<accession>A0A4W3HS00</accession>
<dbReference type="SMART" id="SM00185">
    <property type="entry name" value="ARM"/>
    <property type="match status" value="5"/>
</dbReference>
<dbReference type="GeneID" id="103186016"/>
<reference evidence="9" key="2">
    <citation type="journal article" date="2007" name="PLoS Biol.">
        <title>Survey sequencing and comparative analysis of the elephant shark (Callorhinchus milii) genome.</title>
        <authorList>
            <person name="Venkatesh B."/>
            <person name="Kirkness E.F."/>
            <person name="Loh Y.H."/>
            <person name="Halpern A.L."/>
            <person name="Lee A.P."/>
            <person name="Johnson J."/>
            <person name="Dandona N."/>
            <person name="Viswanathan L.D."/>
            <person name="Tay A."/>
            <person name="Venter J.C."/>
            <person name="Strausberg R.L."/>
            <person name="Brenner S."/>
        </authorList>
    </citation>
    <scope>NUCLEOTIDE SEQUENCE [LARGE SCALE GENOMIC DNA]</scope>
</reference>
<dbReference type="PANTHER" id="PTHR10372">
    <property type="entry name" value="PLAKOPHILLIN-RELATED"/>
    <property type="match status" value="1"/>
</dbReference>
<evidence type="ECO:0000256" key="7">
    <source>
        <dbReference type="SAM" id="MobiDB-lite"/>
    </source>
</evidence>